<gene>
    <name evidence="6" type="ORF">ANOM_001688</name>
</gene>
<dbReference type="CDD" id="cd00091">
    <property type="entry name" value="NUC"/>
    <property type="match status" value="1"/>
</dbReference>
<feature type="active site" description="Proton acceptor" evidence="2">
    <location>
        <position position="160"/>
    </location>
</feature>
<dbReference type="InterPro" id="IPR001604">
    <property type="entry name" value="Endo_G_ENPP1-like_dom"/>
</dbReference>
<dbReference type="Gene3D" id="3.40.570.10">
    <property type="entry name" value="Extracellular Endonuclease, subunit A"/>
    <property type="match status" value="1"/>
</dbReference>
<reference evidence="6 7" key="1">
    <citation type="submission" date="2014-06" db="EMBL/GenBank/DDBJ databases">
        <title>The Genome of the Aflatoxigenic Filamentous Fungus Aspergillus nomius.</title>
        <authorList>
            <person name="Moore M.G."/>
            <person name="Shannon B.M."/>
            <person name="Brian M.M."/>
        </authorList>
    </citation>
    <scope>NUCLEOTIDE SEQUENCE [LARGE SCALE GENOMIC DNA]</scope>
    <source>
        <strain evidence="6 7">NRRL 13137</strain>
    </source>
</reference>
<dbReference type="Pfam" id="PF01223">
    <property type="entry name" value="Endonuclease_NS"/>
    <property type="match status" value="1"/>
</dbReference>
<evidence type="ECO:0000259" key="4">
    <source>
        <dbReference type="SMART" id="SM00477"/>
    </source>
</evidence>
<dbReference type="RefSeq" id="XP_015410830.1">
    <property type="nucleotide sequence ID" value="XM_015546945.1"/>
</dbReference>
<dbReference type="OrthoDB" id="5418055at2759"/>
<evidence type="ECO:0000259" key="5">
    <source>
        <dbReference type="SMART" id="SM00892"/>
    </source>
</evidence>
<dbReference type="GO" id="GO:0005743">
    <property type="term" value="C:mitochondrial inner membrane"/>
    <property type="evidence" value="ECO:0007669"/>
    <property type="project" value="TreeGrafter"/>
</dbReference>
<dbReference type="InterPro" id="IPR040255">
    <property type="entry name" value="Non-specific_endonuclease"/>
</dbReference>
<evidence type="ECO:0000313" key="7">
    <source>
        <dbReference type="Proteomes" id="UP000037505"/>
    </source>
</evidence>
<dbReference type="PANTHER" id="PTHR13966">
    <property type="entry name" value="ENDONUCLEASE RELATED"/>
    <property type="match status" value="1"/>
</dbReference>
<comment type="caution">
    <text evidence="6">The sequence shown here is derived from an EMBL/GenBank/DDBJ whole genome shotgun (WGS) entry which is preliminary data.</text>
</comment>
<dbReference type="AlphaFoldDB" id="A0A0L1JDV6"/>
<sequence>MSGIRQAAIAAASAAAGAGAALLYTSTVQSRQPEPTLEIIPPDSQGISPLPGIRTKALPVPIPSPGLAIPPSIFPKVDPTGILKYGHPGPVIDELKALPFYGAYDRRTRNPLWVAEHITPESLAQTISSRRDNFREDRSIPKIFRAKVSDYSKSGYDRGHQVPAQDARWDQKALDETFKMSNMCPQVGKGFNSGYWLRLEEFCRNLTTKYPSVRIVTGPLYLPRKDDNGKWRVSYEVIGSSEVAGAEDISLRENNNFAPNVAVPTHFFKIVYGEEEPQDEDGNESSTGEVALGAFVLPNAPIDTSKKLADFEVDVAHIERASGLEFVKNLDPKRRKRLCEEVECDILVKDFSDKMKSKL</sequence>
<dbReference type="GO" id="GO:0004521">
    <property type="term" value="F:RNA endonuclease activity"/>
    <property type="evidence" value="ECO:0007669"/>
    <property type="project" value="TreeGrafter"/>
</dbReference>
<dbReference type="SMART" id="SM00892">
    <property type="entry name" value="Endonuclease_NS"/>
    <property type="match status" value="1"/>
</dbReference>
<organism evidence="6 7">
    <name type="scientific">Aspergillus nomiae NRRL (strain ATCC 15546 / NRRL 13137 / CBS 260.88 / M93)</name>
    <dbReference type="NCBI Taxonomy" id="1509407"/>
    <lineage>
        <taxon>Eukaryota</taxon>
        <taxon>Fungi</taxon>
        <taxon>Dikarya</taxon>
        <taxon>Ascomycota</taxon>
        <taxon>Pezizomycotina</taxon>
        <taxon>Eurotiomycetes</taxon>
        <taxon>Eurotiomycetidae</taxon>
        <taxon>Eurotiales</taxon>
        <taxon>Aspergillaceae</taxon>
        <taxon>Aspergillus</taxon>
        <taxon>Aspergillus subgen. Circumdati</taxon>
    </lineage>
</organism>
<accession>A0A0L1JDV6</accession>
<dbReference type="SMART" id="SM00477">
    <property type="entry name" value="NUC"/>
    <property type="match status" value="1"/>
</dbReference>
<evidence type="ECO:0000313" key="6">
    <source>
        <dbReference type="EMBL" id="KNG89907.1"/>
    </source>
</evidence>
<dbReference type="GO" id="GO:0046872">
    <property type="term" value="F:metal ion binding"/>
    <property type="evidence" value="ECO:0007669"/>
    <property type="project" value="UniProtKB-KW"/>
</dbReference>
<dbReference type="EMBL" id="JNOM01000022">
    <property type="protein sequence ID" value="KNG89907.1"/>
    <property type="molecule type" value="Genomic_DNA"/>
</dbReference>
<evidence type="ECO:0000256" key="2">
    <source>
        <dbReference type="PIRSR" id="PIRSR640255-1"/>
    </source>
</evidence>
<dbReference type="SUPFAM" id="SSF54060">
    <property type="entry name" value="His-Me finger endonucleases"/>
    <property type="match status" value="1"/>
</dbReference>
<dbReference type="InterPro" id="IPR020821">
    <property type="entry name" value="ENPP1-3/EXOG-like_nuc-like"/>
</dbReference>
<evidence type="ECO:0000256" key="1">
    <source>
        <dbReference type="ARBA" id="ARBA00010052"/>
    </source>
</evidence>
<dbReference type="GO" id="GO:0000014">
    <property type="term" value="F:single-stranded DNA endodeoxyribonuclease activity"/>
    <property type="evidence" value="ECO:0007669"/>
    <property type="project" value="TreeGrafter"/>
</dbReference>
<dbReference type="GO" id="GO:0005634">
    <property type="term" value="C:nucleus"/>
    <property type="evidence" value="ECO:0007669"/>
    <property type="project" value="TreeGrafter"/>
</dbReference>
<feature type="binding site" evidence="3">
    <location>
        <position position="192"/>
    </location>
    <ligand>
        <name>Mg(2+)</name>
        <dbReference type="ChEBI" id="CHEBI:18420"/>
        <note>catalytic</note>
    </ligand>
</feature>
<feature type="domain" description="DNA/RNA non-specific endonuclease/pyrophosphatase/phosphodiesterase" evidence="5">
    <location>
        <begin position="96"/>
        <end position="333"/>
    </location>
</feature>
<proteinExistence type="inferred from homology"/>
<keyword evidence="7" id="KW-1185">Reference proteome</keyword>
<feature type="domain" description="ENPP1-3/EXOG-like endonuclease/phosphodiesterase" evidence="4">
    <location>
        <begin position="100"/>
        <end position="333"/>
    </location>
</feature>
<dbReference type="InterPro" id="IPR044925">
    <property type="entry name" value="His-Me_finger_sf"/>
</dbReference>
<dbReference type="GO" id="GO:0006309">
    <property type="term" value="P:apoptotic DNA fragmentation"/>
    <property type="evidence" value="ECO:0007669"/>
    <property type="project" value="TreeGrafter"/>
</dbReference>
<dbReference type="GeneID" id="26803492"/>
<dbReference type="PANTHER" id="PTHR13966:SF5">
    <property type="entry name" value="ENDONUCLEASE G, MITOCHONDRIAL"/>
    <property type="match status" value="1"/>
</dbReference>
<dbReference type="STRING" id="1509407.A0A0L1JDV6"/>
<keyword evidence="3" id="KW-0479">Metal-binding</keyword>
<dbReference type="InterPro" id="IPR044929">
    <property type="entry name" value="DNA/RNA_non-sp_Endonuclease_sf"/>
</dbReference>
<protein>
    <submittedName>
        <fullName evidence="6">Nuclease</fullName>
    </submittedName>
</protein>
<evidence type="ECO:0000256" key="3">
    <source>
        <dbReference type="PIRSR" id="PIRSR640255-2"/>
    </source>
</evidence>
<dbReference type="Proteomes" id="UP000037505">
    <property type="component" value="Unassembled WGS sequence"/>
</dbReference>
<name>A0A0L1JDV6_ASPN3</name>
<dbReference type="GO" id="GO:0003676">
    <property type="term" value="F:nucleic acid binding"/>
    <property type="evidence" value="ECO:0007669"/>
    <property type="project" value="InterPro"/>
</dbReference>
<comment type="similarity">
    <text evidence="1">Belongs to the DNA/RNA non-specific endonuclease family.</text>
</comment>